<feature type="transmembrane region" description="Helical" evidence="1">
    <location>
        <begin position="290"/>
        <end position="323"/>
    </location>
</feature>
<evidence type="ECO:0000313" key="3">
    <source>
        <dbReference type="Proteomes" id="UP000287027"/>
    </source>
</evidence>
<reference evidence="2 3" key="1">
    <citation type="submission" date="2019-08" db="EMBL/GenBank/DDBJ databases">
        <title>Acetobacter oryzioeni sp. nov., isolated from Korean rice wine vinegar.</title>
        <authorList>
            <person name="Baek J.H."/>
            <person name="Kim K.H."/>
            <person name="Jeon C.O."/>
            <person name="Han D.M."/>
        </authorList>
    </citation>
    <scope>NUCLEOTIDE SEQUENCE [LARGE SCALE GENOMIC DNA]</scope>
    <source>
        <strain evidence="2 3">B6</strain>
    </source>
</reference>
<dbReference type="RefSeq" id="WP_128104907.1">
    <property type="nucleotide sequence ID" value="NZ_CP042808.1"/>
</dbReference>
<feature type="transmembrane region" description="Helical" evidence="1">
    <location>
        <begin position="83"/>
        <end position="101"/>
    </location>
</feature>
<evidence type="ECO:0008006" key="4">
    <source>
        <dbReference type="Google" id="ProtNLM"/>
    </source>
</evidence>
<dbReference type="KEGG" id="aoy:EOV40_002090"/>
<gene>
    <name evidence="2" type="ORF">EOV40_002090</name>
</gene>
<protein>
    <recommendedName>
        <fullName evidence="4">Glycosyltransferase RgtA/B/C/D-like domain-containing protein</fullName>
    </recommendedName>
</protein>
<dbReference type="EMBL" id="CP042808">
    <property type="protein sequence ID" value="QEE84585.1"/>
    <property type="molecule type" value="Genomic_DNA"/>
</dbReference>
<keyword evidence="3" id="KW-1185">Reference proteome</keyword>
<keyword evidence="1" id="KW-1133">Transmembrane helix</keyword>
<feature type="transmembrane region" description="Helical" evidence="1">
    <location>
        <begin position="12"/>
        <end position="31"/>
    </location>
</feature>
<dbReference type="AlphaFoldDB" id="A0A5B9GLW2"/>
<sequence length="482" mass="53729">MLDLQSIFKNKIFIFIISLCSIFYIFSYLILPFSTADTTFYALIGRGLLQDHMLPYQYVFDHKPFGIYVLYGVWDALTAQLPVGKFTVLALLSLAAFAAMARSIWHTRWLWVFAALALLGAPFELLAGNTETLLITTELAVLWLARKGILATIQPAPRILWLLAAGVMFGLTVNINYLEGICLFLPVCFLLLANTRPALNIILFAIGTCGGLAALFTPYFIQGHHALADYFALQHQFLHAYSGKLSKRIKAVLLLAAYLAVFSPILIKWFGQKSILKTAPTPDTTLLTLWFISSVPAALLSGHAFSHYSGLWFAPLSIMLVLLAQQKGTLPIGALAPACALTLFSGGQEIRANLALHQNLEKIDYAQIANMAAGQKVLNIRAHHAHFYMANLISADRYLFRDHIDIIFKKQAVQHYLDDLAQHPAFVMLPYAGCQTGAIEQPVCAVLQNHYQQVYAVRTVHKKTRHKIDASDLSFELYKLQN</sequence>
<keyword evidence="1" id="KW-0472">Membrane</keyword>
<evidence type="ECO:0000256" key="1">
    <source>
        <dbReference type="SAM" id="Phobius"/>
    </source>
</evidence>
<name>A0A5B9GLW2_9PROT</name>
<proteinExistence type="predicted"/>
<organism evidence="2 3">
    <name type="scientific">Acetobacter oryzoeni</name>
    <dbReference type="NCBI Taxonomy" id="2500548"/>
    <lineage>
        <taxon>Bacteria</taxon>
        <taxon>Pseudomonadati</taxon>
        <taxon>Pseudomonadota</taxon>
        <taxon>Alphaproteobacteria</taxon>
        <taxon>Acetobacterales</taxon>
        <taxon>Acetobacteraceae</taxon>
        <taxon>Acetobacter</taxon>
    </lineage>
</organism>
<dbReference type="Proteomes" id="UP000287027">
    <property type="component" value="Chromosome"/>
</dbReference>
<feature type="transmembrane region" description="Helical" evidence="1">
    <location>
        <begin position="199"/>
        <end position="221"/>
    </location>
</feature>
<feature type="transmembrane region" description="Helical" evidence="1">
    <location>
        <begin position="108"/>
        <end position="127"/>
    </location>
</feature>
<feature type="transmembrane region" description="Helical" evidence="1">
    <location>
        <begin position="160"/>
        <end position="193"/>
    </location>
</feature>
<keyword evidence="1" id="KW-0812">Transmembrane</keyword>
<feature type="transmembrane region" description="Helical" evidence="1">
    <location>
        <begin position="251"/>
        <end position="270"/>
    </location>
</feature>
<accession>A0A5B9GLW2</accession>
<evidence type="ECO:0000313" key="2">
    <source>
        <dbReference type="EMBL" id="QEE84585.1"/>
    </source>
</evidence>